<keyword evidence="3" id="KW-1185">Reference proteome</keyword>
<reference evidence="2 3" key="1">
    <citation type="submission" date="2016-05" db="EMBL/GenBank/DDBJ databases">
        <title>A degradative enzymes factory behind the ericoid mycorrhizal symbiosis.</title>
        <authorList>
            <consortium name="DOE Joint Genome Institute"/>
            <person name="Martino E."/>
            <person name="Morin E."/>
            <person name="Grelet G."/>
            <person name="Kuo A."/>
            <person name="Kohler A."/>
            <person name="Daghino S."/>
            <person name="Barry K."/>
            <person name="Choi C."/>
            <person name="Cichocki N."/>
            <person name="Clum A."/>
            <person name="Copeland A."/>
            <person name="Hainaut M."/>
            <person name="Haridas S."/>
            <person name="Labutti K."/>
            <person name="Lindquist E."/>
            <person name="Lipzen A."/>
            <person name="Khouja H.-R."/>
            <person name="Murat C."/>
            <person name="Ohm R."/>
            <person name="Olson A."/>
            <person name="Spatafora J."/>
            <person name="Veneault-Fourrey C."/>
            <person name="Henrissat B."/>
            <person name="Grigoriev I."/>
            <person name="Martin F."/>
            <person name="Perotto S."/>
        </authorList>
    </citation>
    <scope>NUCLEOTIDE SEQUENCE [LARGE SCALE GENOMIC DNA]</scope>
    <source>
        <strain evidence="2 3">UAMH 7357</strain>
    </source>
</reference>
<name>A0A2J6PNJ0_9HELO</name>
<keyword evidence="1" id="KW-0472">Membrane</keyword>
<keyword evidence="1" id="KW-1133">Transmembrane helix</keyword>
<sequence length="151" mass="16573">MDQSGSLPVSLHKLLTPPTHETHQALQIHHSNLTSPSSPFSSQTSPTSSLYSNNIPFLNNITNPLLNLPGLAVLIAAHTIILSLLLYQDVKRLARIRKTNPRHGILLDFKGSVGYFLVLVQLVISLIALGGVLSACEIGVWWVKWGGRFVY</sequence>
<dbReference type="EMBL" id="KZ613512">
    <property type="protein sequence ID" value="PMD15577.1"/>
    <property type="molecule type" value="Genomic_DNA"/>
</dbReference>
<dbReference type="AlphaFoldDB" id="A0A2J6PNJ0"/>
<gene>
    <name evidence="2" type="ORF">NA56DRAFT_332040</name>
</gene>
<organism evidence="2 3">
    <name type="scientific">Hyaloscypha hepaticicola</name>
    <dbReference type="NCBI Taxonomy" id="2082293"/>
    <lineage>
        <taxon>Eukaryota</taxon>
        <taxon>Fungi</taxon>
        <taxon>Dikarya</taxon>
        <taxon>Ascomycota</taxon>
        <taxon>Pezizomycotina</taxon>
        <taxon>Leotiomycetes</taxon>
        <taxon>Helotiales</taxon>
        <taxon>Hyaloscyphaceae</taxon>
        <taxon>Hyaloscypha</taxon>
    </lineage>
</organism>
<protein>
    <submittedName>
        <fullName evidence="2">Uncharacterized protein</fullName>
    </submittedName>
</protein>
<dbReference type="Proteomes" id="UP000235672">
    <property type="component" value="Unassembled WGS sequence"/>
</dbReference>
<evidence type="ECO:0000313" key="2">
    <source>
        <dbReference type="EMBL" id="PMD15577.1"/>
    </source>
</evidence>
<keyword evidence="1" id="KW-0812">Transmembrane</keyword>
<proteinExistence type="predicted"/>
<accession>A0A2J6PNJ0</accession>
<evidence type="ECO:0000313" key="3">
    <source>
        <dbReference type="Proteomes" id="UP000235672"/>
    </source>
</evidence>
<evidence type="ECO:0000256" key="1">
    <source>
        <dbReference type="SAM" id="Phobius"/>
    </source>
</evidence>
<feature type="transmembrane region" description="Helical" evidence="1">
    <location>
        <begin position="115"/>
        <end position="143"/>
    </location>
</feature>
<feature type="transmembrane region" description="Helical" evidence="1">
    <location>
        <begin position="66"/>
        <end position="87"/>
    </location>
</feature>